<comment type="caution">
    <text evidence="2">The sequence shown here is derived from an EMBL/GenBank/DDBJ whole genome shotgun (WGS) entry which is preliminary data.</text>
</comment>
<dbReference type="Proteomes" id="UP000234950">
    <property type="component" value="Unassembled WGS sequence"/>
</dbReference>
<evidence type="ECO:0008006" key="4">
    <source>
        <dbReference type="Google" id="ProtNLM"/>
    </source>
</evidence>
<evidence type="ECO:0000256" key="1">
    <source>
        <dbReference type="SAM" id="MobiDB-lite"/>
    </source>
</evidence>
<accession>A0A2N5HS42</accession>
<dbReference type="EMBL" id="PGVE01000017">
    <property type="protein sequence ID" value="PLS08349.1"/>
    <property type="molecule type" value="Genomic_DNA"/>
</dbReference>
<organism evidence="2 3">
    <name type="scientific">Neobacillus cucumis</name>
    <dbReference type="NCBI Taxonomy" id="1740721"/>
    <lineage>
        <taxon>Bacteria</taxon>
        <taxon>Bacillati</taxon>
        <taxon>Bacillota</taxon>
        <taxon>Bacilli</taxon>
        <taxon>Bacillales</taxon>
        <taxon>Bacillaceae</taxon>
        <taxon>Neobacillus</taxon>
    </lineage>
</organism>
<feature type="compositionally biased region" description="Pro residues" evidence="1">
    <location>
        <begin position="44"/>
        <end position="59"/>
    </location>
</feature>
<dbReference type="OrthoDB" id="2068061at2"/>
<gene>
    <name evidence="2" type="ORF">CVD27_02745</name>
</gene>
<name>A0A2N5HS42_9BACI</name>
<evidence type="ECO:0000313" key="2">
    <source>
        <dbReference type="EMBL" id="PLS08349.1"/>
    </source>
</evidence>
<evidence type="ECO:0000313" key="3">
    <source>
        <dbReference type="Proteomes" id="UP000234950"/>
    </source>
</evidence>
<protein>
    <recommendedName>
        <fullName evidence="4">Transporter</fullName>
    </recommendedName>
</protein>
<proteinExistence type="predicted"/>
<sequence>MYPSHIHQYYNIPYIQDGYLSAAPFQSDYYSTHDPRHFGGFQPPSAPPPGLHAPTPPPSGHHDLEAGPPTSPPPSVVPQQTQHAGAFAVDPGSMVRCLHRYTYVWLRGFEQFWFYPTFIGRHSVSGYRWTGSRWVNFGISLRQIQSFTCV</sequence>
<keyword evidence="3" id="KW-1185">Reference proteome</keyword>
<reference evidence="2 3" key="1">
    <citation type="submission" date="2017-11" db="EMBL/GenBank/DDBJ databases">
        <title>Comparitive Functional Genomics of Dry Heat Resistant strains isolated from the Viking Spacecraft.</title>
        <authorList>
            <person name="Seuylemezian A."/>
            <person name="Cooper K."/>
            <person name="Vaishampayan P."/>
        </authorList>
    </citation>
    <scope>NUCLEOTIDE SEQUENCE [LARGE SCALE GENOMIC DNA]</scope>
    <source>
        <strain evidence="2 3">V32-6</strain>
    </source>
</reference>
<feature type="region of interest" description="Disordered" evidence="1">
    <location>
        <begin position="36"/>
        <end position="82"/>
    </location>
</feature>
<dbReference type="AlphaFoldDB" id="A0A2N5HS42"/>